<dbReference type="AlphaFoldDB" id="A0A164MF76"/>
<evidence type="ECO:0000313" key="2">
    <source>
        <dbReference type="EMBL" id="KZS05006.1"/>
    </source>
</evidence>
<feature type="transmembrane region" description="Helical" evidence="1">
    <location>
        <begin position="38"/>
        <end position="58"/>
    </location>
</feature>
<protein>
    <submittedName>
        <fullName evidence="2">Uncharacterized protein</fullName>
    </submittedName>
</protein>
<dbReference type="EMBL" id="LRGB01003024">
    <property type="protein sequence ID" value="KZS05006.1"/>
    <property type="molecule type" value="Genomic_DNA"/>
</dbReference>
<evidence type="ECO:0000256" key="1">
    <source>
        <dbReference type="SAM" id="Phobius"/>
    </source>
</evidence>
<keyword evidence="1" id="KW-0812">Transmembrane</keyword>
<evidence type="ECO:0000313" key="3">
    <source>
        <dbReference type="Proteomes" id="UP000076858"/>
    </source>
</evidence>
<sequence>MKYVHERNTFILHTNKRMDEYHRITGGHNKSIRGSEEFFLYFVSFHLVFFLFFCFSDFDI</sequence>
<proteinExistence type="predicted"/>
<keyword evidence="1" id="KW-0472">Membrane</keyword>
<reference evidence="2 3" key="1">
    <citation type="submission" date="2016-03" db="EMBL/GenBank/DDBJ databases">
        <title>EvidentialGene: Evidence-directed Construction of Genes on Genomes.</title>
        <authorList>
            <person name="Gilbert D.G."/>
            <person name="Choi J.-H."/>
            <person name="Mockaitis K."/>
            <person name="Colbourne J."/>
            <person name="Pfrender M."/>
        </authorList>
    </citation>
    <scope>NUCLEOTIDE SEQUENCE [LARGE SCALE GENOMIC DNA]</scope>
    <source>
        <strain evidence="2 3">Xinb3</strain>
        <tissue evidence="2">Complete organism</tissue>
    </source>
</reference>
<dbReference type="Proteomes" id="UP000076858">
    <property type="component" value="Unassembled WGS sequence"/>
</dbReference>
<organism evidence="2 3">
    <name type="scientific">Daphnia magna</name>
    <dbReference type="NCBI Taxonomy" id="35525"/>
    <lineage>
        <taxon>Eukaryota</taxon>
        <taxon>Metazoa</taxon>
        <taxon>Ecdysozoa</taxon>
        <taxon>Arthropoda</taxon>
        <taxon>Crustacea</taxon>
        <taxon>Branchiopoda</taxon>
        <taxon>Diplostraca</taxon>
        <taxon>Cladocera</taxon>
        <taxon>Anomopoda</taxon>
        <taxon>Daphniidae</taxon>
        <taxon>Daphnia</taxon>
    </lineage>
</organism>
<keyword evidence="1" id="KW-1133">Transmembrane helix</keyword>
<name>A0A164MF76_9CRUS</name>
<gene>
    <name evidence="2" type="ORF">APZ42_031971</name>
</gene>
<comment type="caution">
    <text evidence="2">The sequence shown here is derived from an EMBL/GenBank/DDBJ whole genome shotgun (WGS) entry which is preliminary data.</text>
</comment>
<keyword evidence="3" id="KW-1185">Reference proteome</keyword>
<accession>A0A164MF76</accession>